<dbReference type="Pfam" id="PF22483">
    <property type="entry name" value="Mu-transpos_C_2"/>
    <property type="match status" value="1"/>
</dbReference>
<proteinExistence type="predicted"/>
<name>J9ZDN7_LEPFM</name>
<dbReference type="Proteomes" id="UP000006177">
    <property type="component" value="Chromosome"/>
</dbReference>
<gene>
    <name evidence="2" type="ordered locus">LFML04_1783</name>
</gene>
<sequence length="164" mass="19150">MVGYVKAHFFVRYASFDSLDHLNRLAERCLREEADQRLHGTVRKIVADRFAREAPELLPLPAVRFDTSYRENRQVSWDGYVEIRGNRYSVPASLCGQTVAVRIVLDDQVRIFDREDRIAATHRLRPFRDEGWVTVPEHHAALWKEAFQVMKRDLSVYEEVATCS</sequence>
<feature type="domain" description="Transposase for insertion sequence element IS21-like C-terminal" evidence="1">
    <location>
        <begin position="60"/>
        <end position="123"/>
    </location>
</feature>
<evidence type="ECO:0000313" key="3">
    <source>
        <dbReference type="Proteomes" id="UP000006177"/>
    </source>
</evidence>
<dbReference type="EMBL" id="CP002919">
    <property type="protein sequence ID" value="AFS53983.1"/>
    <property type="molecule type" value="Genomic_DNA"/>
</dbReference>
<dbReference type="KEGG" id="lfi:LFML04_1783"/>
<reference evidence="2 3" key="1">
    <citation type="journal article" date="2011" name="J. Microbiol.">
        <title>Complete genome of Leptospirillum ferriphilum ML-04 provides insight into its physiology and environmental adaptation.</title>
        <authorList>
            <person name="Mi S."/>
            <person name="Song J."/>
            <person name="Lin J."/>
            <person name="Che Y."/>
            <person name="Zheng H."/>
            <person name="Lin J."/>
        </authorList>
    </citation>
    <scope>NUCLEOTIDE SEQUENCE [LARGE SCALE GENOMIC DNA]</scope>
    <source>
        <strain evidence="2 3">ML-04</strain>
    </source>
</reference>
<evidence type="ECO:0000259" key="1">
    <source>
        <dbReference type="Pfam" id="PF22483"/>
    </source>
</evidence>
<dbReference type="AlphaFoldDB" id="J9ZDN7"/>
<dbReference type="HOGENOM" id="CLU_056509_3_0_0"/>
<dbReference type="PATRIC" id="fig|1048260.3.peg.1923"/>
<protein>
    <submittedName>
        <fullName evidence="2">Transposase for insertion sequence element IS21</fullName>
    </submittedName>
</protein>
<evidence type="ECO:0000313" key="2">
    <source>
        <dbReference type="EMBL" id="AFS53983.1"/>
    </source>
</evidence>
<accession>J9ZDN7</accession>
<dbReference type="RefSeq" id="WP_014961488.1">
    <property type="nucleotide sequence ID" value="NC_018649.1"/>
</dbReference>
<dbReference type="InterPro" id="IPR054353">
    <property type="entry name" value="IstA-like_C"/>
</dbReference>
<organism evidence="2 3">
    <name type="scientific">Leptospirillum ferriphilum (strain ML-04)</name>
    <dbReference type="NCBI Taxonomy" id="1048260"/>
    <lineage>
        <taxon>Bacteria</taxon>
        <taxon>Pseudomonadati</taxon>
        <taxon>Nitrospirota</taxon>
        <taxon>Nitrospiria</taxon>
        <taxon>Nitrospirales</taxon>
        <taxon>Nitrospiraceae</taxon>
        <taxon>Leptospirillum</taxon>
    </lineage>
</organism>
<dbReference type="STRING" id="1048260.LFML04_1783"/>
<dbReference type="PANTHER" id="PTHR35004:SF7">
    <property type="entry name" value="INTEGRASE PROTEIN"/>
    <property type="match status" value="1"/>
</dbReference>
<dbReference type="PANTHER" id="PTHR35004">
    <property type="entry name" value="TRANSPOSASE RV3428C-RELATED"/>
    <property type="match status" value="1"/>
</dbReference>